<dbReference type="InterPro" id="IPR036691">
    <property type="entry name" value="Endo/exonu/phosph_ase_sf"/>
</dbReference>
<dbReference type="Gene3D" id="3.60.10.10">
    <property type="entry name" value="Endonuclease/exonuclease/phosphatase"/>
    <property type="match status" value="1"/>
</dbReference>
<gene>
    <name evidence="4" type="primary">LOC113508210</name>
</gene>
<name>A0A7E5X3G0_TRINI</name>
<sequence>MAQFHFLQGNINHSARAQDLLLQSMAEWSIDVAVVAEPYFVPARVNWLGCADGLVAIIGGTLIDPSRGRGWVAAVSDGIAVVGTYFSPNKSLADFEGFLVELGAVVNRYHPRPVLVLGDHNAKSSAWGSPVTDSRGEVLEEWAVTTGLVVLNRGSEYTCVRQRGGSIVDVSFASPSVAGRVRDWRVAAEVETLSDHRYIRFDVSAQTANGRHPTTPINDGPRWALKNIDRELLEEAALVQSWIWESATDGLVDASARRRVYWWTDEIARLRVECVAARRRYTRYRRRRRRDPVEEGALYEVYRASKETLWLAIGDSKSRAREELLGSLDRDPWGRPYRWVRGKLRPWAPPVVQGMQPQLLEAVVSALFPERTGHVPPAMAQADGNEVNALRTEVREFREELMGRVDALEVRVNEVEEKIEQSVSPRLAELETTVSELKLQLNEREQESLLNDVQVSGVPETKGENPTQLLNFQDVKLGVSLDERDVVFVRNLKQYPLSTELHLAYTKLLM</sequence>
<dbReference type="RefSeq" id="XP_026746967.1">
    <property type="nucleotide sequence ID" value="XM_026891166.1"/>
</dbReference>
<dbReference type="Proteomes" id="UP000322000">
    <property type="component" value="Unplaced"/>
</dbReference>
<dbReference type="AlphaFoldDB" id="A0A7E5X3G0"/>
<dbReference type="Pfam" id="PF14529">
    <property type="entry name" value="Exo_endo_phos_2"/>
    <property type="match status" value="1"/>
</dbReference>
<feature type="coiled-coil region" evidence="1">
    <location>
        <begin position="398"/>
        <end position="447"/>
    </location>
</feature>
<evidence type="ECO:0000313" key="4">
    <source>
        <dbReference type="RefSeq" id="XP_026746967.1"/>
    </source>
</evidence>
<keyword evidence="3" id="KW-1185">Reference proteome</keyword>
<protein>
    <submittedName>
        <fullName evidence="4">Uncharacterized protein LOC113508210</fullName>
    </submittedName>
</protein>
<feature type="domain" description="Endonuclease/exonuclease/phosphatase" evidence="2">
    <location>
        <begin position="81"/>
        <end position="199"/>
    </location>
</feature>
<evidence type="ECO:0000313" key="3">
    <source>
        <dbReference type="Proteomes" id="UP000322000"/>
    </source>
</evidence>
<keyword evidence="1" id="KW-0175">Coiled coil</keyword>
<proteinExistence type="predicted"/>
<dbReference type="GeneID" id="113508210"/>
<dbReference type="OrthoDB" id="415822at2759"/>
<dbReference type="InterPro" id="IPR005135">
    <property type="entry name" value="Endo/exonuclease/phosphatase"/>
</dbReference>
<dbReference type="CDD" id="cd09077">
    <property type="entry name" value="R1-I-EN"/>
    <property type="match status" value="1"/>
</dbReference>
<dbReference type="SUPFAM" id="SSF56219">
    <property type="entry name" value="DNase I-like"/>
    <property type="match status" value="1"/>
</dbReference>
<evidence type="ECO:0000256" key="1">
    <source>
        <dbReference type="SAM" id="Coils"/>
    </source>
</evidence>
<organism evidence="3 4">
    <name type="scientific">Trichoplusia ni</name>
    <name type="common">Cabbage looper</name>
    <dbReference type="NCBI Taxonomy" id="7111"/>
    <lineage>
        <taxon>Eukaryota</taxon>
        <taxon>Metazoa</taxon>
        <taxon>Ecdysozoa</taxon>
        <taxon>Arthropoda</taxon>
        <taxon>Hexapoda</taxon>
        <taxon>Insecta</taxon>
        <taxon>Pterygota</taxon>
        <taxon>Neoptera</taxon>
        <taxon>Endopterygota</taxon>
        <taxon>Lepidoptera</taxon>
        <taxon>Glossata</taxon>
        <taxon>Ditrysia</taxon>
        <taxon>Noctuoidea</taxon>
        <taxon>Noctuidae</taxon>
        <taxon>Plusiinae</taxon>
        <taxon>Trichoplusia</taxon>
    </lineage>
</organism>
<evidence type="ECO:0000259" key="2">
    <source>
        <dbReference type="Pfam" id="PF14529"/>
    </source>
</evidence>
<reference evidence="4" key="1">
    <citation type="submission" date="2025-08" db="UniProtKB">
        <authorList>
            <consortium name="RefSeq"/>
        </authorList>
    </citation>
    <scope>IDENTIFICATION</scope>
</reference>
<dbReference type="KEGG" id="tnl:113508210"/>
<dbReference type="GO" id="GO:0003824">
    <property type="term" value="F:catalytic activity"/>
    <property type="evidence" value="ECO:0007669"/>
    <property type="project" value="InterPro"/>
</dbReference>
<accession>A0A7E5X3G0</accession>
<dbReference type="InParanoid" id="A0A7E5X3G0"/>